<dbReference type="EMBL" id="JBJKFK010006903">
    <property type="protein sequence ID" value="KAL3307623.1"/>
    <property type="molecule type" value="Genomic_DNA"/>
</dbReference>
<dbReference type="GO" id="GO:0007229">
    <property type="term" value="P:integrin-mediated signaling pathway"/>
    <property type="evidence" value="ECO:0007669"/>
    <property type="project" value="UniProtKB-KW"/>
</dbReference>
<organism evidence="1 2">
    <name type="scientific">Cichlidogyrus casuarinus</name>
    <dbReference type="NCBI Taxonomy" id="1844966"/>
    <lineage>
        <taxon>Eukaryota</taxon>
        <taxon>Metazoa</taxon>
        <taxon>Spiralia</taxon>
        <taxon>Lophotrochozoa</taxon>
        <taxon>Platyhelminthes</taxon>
        <taxon>Monogenea</taxon>
        <taxon>Monopisthocotylea</taxon>
        <taxon>Dactylogyridea</taxon>
        <taxon>Ancyrocephalidae</taxon>
        <taxon>Cichlidogyrus</taxon>
    </lineage>
</organism>
<keyword evidence="2" id="KW-1185">Reference proteome</keyword>
<protein>
    <submittedName>
        <fullName evidence="1">Integrin, alpha</fullName>
    </submittedName>
</protein>
<evidence type="ECO:0000313" key="1">
    <source>
        <dbReference type="EMBL" id="KAL3307623.1"/>
    </source>
</evidence>
<proteinExistence type="predicted"/>
<feature type="non-terminal residue" evidence="1">
    <location>
        <position position="1"/>
    </location>
</feature>
<reference evidence="1 2" key="1">
    <citation type="submission" date="2024-11" db="EMBL/GenBank/DDBJ databases">
        <title>Adaptive evolution of stress response genes in parasites aligns with host niche diversity.</title>
        <authorList>
            <person name="Hahn C."/>
            <person name="Resl P."/>
        </authorList>
    </citation>
    <scope>NUCLEOTIDE SEQUENCE [LARGE SCALE GENOMIC DNA]</scope>
    <source>
        <strain evidence="1">EGGRZ-B1_66</strain>
        <tissue evidence="1">Body</tissue>
    </source>
</reference>
<evidence type="ECO:0000313" key="2">
    <source>
        <dbReference type="Proteomes" id="UP001626550"/>
    </source>
</evidence>
<dbReference type="AlphaFoldDB" id="A0ABD2PKY6"/>
<feature type="non-terminal residue" evidence="1">
    <location>
        <position position="211"/>
    </location>
</feature>
<name>A0ABD2PKY6_9PLAT</name>
<gene>
    <name evidence="1" type="primary">ITGA9_2</name>
    <name evidence="1" type="ORF">Ciccas_013859</name>
</gene>
<accession>A0ABD2PKY6</accession>
<sequence length="211" mass="22960">NSFLGATVEAASYKRNEIQLSCDPKYLYTPAKGALNYSSHFAELQPDLETGTCALYTGTSMSYISVDPCDSREEGSCLAGFSASVKSGSATGEAFIALGLPGSYIVEGNIYLAHFKNNQLVNSVRLKNSQRELSENGFNLGYSIKLAHLNRLDLMLQYKDDTAYAYELNGQEQSSSAKVQPFNVISSSSAWEDNHYRGIVMIVSQAMDLGG</sequence>
<comment type="caution">
    <text evidence="1">The sequence shown here is derived from an EMBL/GenBank/DDBJ whole genome shotgun (WGS) entry which is preliminary data.</text>
</comment>
<dbReference type="Gene3D" id="2.130.10.130">
    <property type="entry name" value="Integrin alpha, N-terminal"/>
    <property type="match status" value="1"/>
</dbReference>
<dbReference type="Proteomes" id="UP001626550">
    <property type="component" value="Unassembled WGS sequence"/>
</dbReference>
<dbReference type="InterPro" id="IPR028994">
    <property type="entry name" value="Integrin_alpha_N"/>
</dbReference>
<keyword evidence="1" id="KW-0401">Integrin</keyword>